<comment type="subcellular location">
    <subcellularLocation>
        <location evidence="7">Cell membrane</location>
        <topology evidence="7">Peripheral membrane protein</topology>
    </subcellularLocation>
</comment>
<keyword evidence="4 7" id="KW-0238">DNA-binding</keyword>
<organism evidence="10 11">
    <name type="scientific">Legionella maioricensis</name>
    <dbReference type="NCBI Taxonomy" id="2896528"/>
    <lineage>
        <taxon>Bacteria</taxon>
        <taxon>Pseudomonadati</taxon>
        <taxon>Pseudomonadota</taxon>
        <taxon>Gammaproteobacteria</taxon>
        <taxon>Legionellales</taxon>
        <taxon>Legionellaceae</taxon>
        <taxon>Legionella</taxon>
    </lineage>
</organism>
<dbReference type="Gene3D" id="3.90.199.10">
    <property type="entry name" value="Topoisomerase II, domain 5"/>
    <property type="match status" value="1"/>
</dbReference>
<keyword evidence="3 7" id="KW-0799">Topoisomerase</keyword>
<evidence type="ECO:0000256" key="8">
    <source>
        <dbReference type="PROSITE-ProRule" id="PRU01384"/>
    </source>
</evidence>
<comment type="caution">
    <text evidence="10">The sequence shown here is derived from an EMBL/GenBank/DDBJ whole genome shotgun (WGS) entry which is preliminary data.</text>
</comment>
<protein>
    <recommendedName>
        <fullName evidence="7">DNA topoisomerase 4 subunit A</fullName>
        <ecNumber evidence="7">5.6.2.2</ecNumber>
    </recommendedName>
    <alternativeName>
        <fullName evidence="7">Topoisomerase IV subunit A</fullName>
    </alternativeName>
</protein>
<evidence type="ECO:0000313" key="11">
    <source>
        <dbReference type="Proteomes" id="UP001139721"/>
    </source>
</evidence>
<proteinExistence type="inferred from homology"/>
<evidence type="ECO:0000256" key="4">
    <source>
        <dbReference type="ARBA" id="ARBA00023125"/>
    </source>
</evidence>
<accession>A0A9X2CZC6</accession>
<dbReference type="HAMAP" id="MF_00936">
    <property type="entry name" value="ParC_type1"/>
    <property type="match status" value="1"/>
</dbReference>
<dbReference type="EMBL" id="JAJKBJ010000002">
    <property type="protein sequence ID" value="MCL9683097.1"/>
    <property type="molecule type" value="Genomic_DNA"/>
</dbReference>
<keyword evidence="11" id="KW-1185">Reference proteome</keyword>
<keyword evidence="5 7" id="KW-0472">Membrane</keyword>
<dbReference type="AlphaFoldDB" id="A0A9X2CZC6"/>
<dbReference type="Gene3D" id="3.30.1360.40">
    <property type="match status" value="1"/>
</dbReference>
<dbReference type="GO" id="GO:0003677">
    <property type="term" value="F:DNA binding"/>
    <property type="evidence" value="ECO:0007669"/>
    <property type="project" value="UniProtKB-UniRule"/>
</dbReference>
<dbReference type="GO" id="GO:0005694">
    <property type="term" value="C:chromosome"/>
    <property type="evidence" value="ECO:0007669"/>
    <property type="project" value="InterPro"/>
</dbReference>
<dbReference type="GO" id="GO:0007059">
    <property type="term" value="P:chromosome segregation"/>
    <property type="evidence" value="ECO:0007669"/>
    <property type="project" value="UniProtKB-UniRule"/>
</dbReference>
<dbReference type="Gene3D" id="2.120.10.90">
    <property type="entry name" value="DNA gyrase/topoisomerase IV, subunit A, C-terminal"/>
    <property type="match status" value="1"/>
</dbReference>
<feature type="site" description="Interaction with DNA" evidence="7">
    <location>
        <position position="80"/>
    </location>
</feature>
<keyword evidence="2 7" id="KW-1003">Cell membrane</keyword>
<evidence type="ECO:0000256" key="5">
    <source>
        <dbReference type="ARBA" id="ARBA00023136"/>
    </source>
</evidence>
<evidence type="ECO:0000259" key="9">
    <source>
        <dbReference type="PROSITE" id="PS52040"/>
    </source>
</evidence>
<evidence type="ECO:0000256" key="7">
    <source>
        <dbReference type="HAMAP-Rule" id="MF_00936"/>
    </source>
</evidence>
<dbReference type="GO" id="GO:0009330">
    <property type="term" value="C:DNA topoisomerase type II (double strand cut, ATP-hydrolyzing) complex"/>
    <property type="evidence" value="ECO:0007669"/>
    <property type="project" value="TreeGrafter"/>
</dbReference>
<evidence type="ECO:0000256" key="1">
    <source>
        <dbReference type="ARBA" id="ARBA00000185"/>
    </source>
</evidence>
<evidence type="ECO:0000256" key="6">
    <source>
        <dbReference type="ARBA" id="ARBA00023235"/>
    </source>
</evidence>
<dbReference type="InterPro" id="IPR050220">
    <property type="entry name" value="Type_II_DNA_Topoisomerases"/>
</dbReference>
<dbReference type="PROSITE" id="PS52040">
    <property type="entry name" value="TOPO_IIA"/>
    <property type="match status" value="1"/>
</dbReference>
<dbReference type="Proteomes" id="UP001139721">
    <property type="component" value="Unassembled WGS sequence"/>
</dbReference>
<feature type="site" description="Interaction with DNA" evidence="7">
    <location>
        <position position="82"/>
    </location>
</feature>
<feature type="active site" description="O-(5'-phospho-DNA)-tyrosine intermediate" evidence="7 8">
    <location>
        <position position="125"/>
    </location>
</feature>
<evidence type="ECO:0000313" key="10">
    <source>
        <dbReference type="EMBL" id="MCL9683097.1"/>
    </source>
</evidence>
<comment type="subunit">
    <text evidence="7">Heterotetramer composed of ParC and ParE.</text>
</comment>
<dbReference type="GO" id="GO:0005524">
    <property type="term" value="F:ATP binding"/>
    <property type="evidence" value="ECO:0007669"/>
    <property type="project" value="InterPro"/>
</dbReference>
<dbReference type="GO" id="GO:0005737">
    <property type="term" value="C:cytoplasm"/>
    <property type="evidence" value="ECO:0007669"/>
    <property type="project" value="TreeGrafter"/>
</dbReference>
<dbReference type="Pfam" id="PF00521">
    <property type="entry name" value="DNA_topoisoIV"/>
    <property type="match status" value="1"/>
</dbReference>
<dbReference type="GO" id="GO:0003918">
    <property type="term" value="F:DNA topoisomerase type II (double strand cut, ATP-hydrolyzing) activity"/>
    <property type="evidence" value="ECO:0007669"/>
    <property type="project" value="UniProtKB-UniRule"/>
</dbReference>
<comment type="function">
    <text evidence="7">Topoisomerase IV is essential for chromosome segregation. It relaxes supercoiled DNA. Performs the decatenation events required during the replication of a circular DNA molecule.</text>
</comment>
<gene>
    <name evidence="7 10" type="primary">parC</name>
    <name evidence="10" type="ORF">LOX96_03230</name>
</gene>
<sequence length="753" mass="83787">MTKPTMNEATEKKPLTEFTEKAYLDYSMYVILDRALPNIADGLKPVQRRIVYAMSELGLKATAKYKKSARTVGDVLGKFHPHGDSACYEAMVLMAQPFSYRYPFVDGQGNWGSPDDPKSFAAMRYTEARLSPYAEVLLGELLQGTVDWVDNFDGTLQEPALLPARLPNILLNGATGIAVGMASDILPHNLTEVANACVHLLDNPLADLAAIREHIKGPDFPTQAEIITPREAITAMYETGSGSIKMRAVYVQEKHNIVITELPYQVSGAKIIEQIALQMQQKKLPMVEDLRDESDHEHPTRLVIIPKSNRVDAEGLMSHLFATTDLERSYRVNFNMIGLDGKPRVKGLLQILNEWLIYRLATVKKRLQHRLEKVLERIHVLEGLLIAYLNIDEVIAIIREHEHPKQGLIARFNLSERQAEAILEMKLRHLAKLEEIKLRGELDELSVERDNLQQILASESRLKSLVKEEIIKDRNEFGDARRSPIIVRQDAQALKEEDILPNEPITVVLSKNGWIRAGKGHDVDGKELNYKAGDEFKAQALARSNQQIVFFDSEGKVYSLPGHVLPSARGQGEPLTGKLNPAEGMVFEAIVGGEPEQKVLLASDAGYGFIAKVSDLYVKNRNGKACIKLSANSRVLPPRLLPSHEEILVACATSVGRLLIFAVNELPELSRGKGNKLISIPSAKAAAREEYIIDLQVLSIEDSLTVHAGKRHFTLKGADLAHYKGERGRRGNHLPRGLQNVTHLQVTEAGASQ</sequence>
<comment type="similarity">
    <text evidence="7">Belongs to the type II topoisomerase GyrA/ParC subunit family. ParC type 1 subfamily.</text>
</comment>
<dbReference type="InterPro" id="IPR006691">
    <property type="entry name" value="GyrA/parC_rep"/>
</dbReference>
<keyword evidence="6 7" id="KW-0413">Isomerase</keyword>
<dbReference type="PANTHER" id="PTHR43493:SF1">
    <property type="entry name" value="DNA TOPOISOMERASE 4 SUBUNIT A"/>
    <property type="match status" value="1"/>
</dbReference>
<dbReference type="EC" id="5.6.2.2" evidence="7"/>
<feature type="domain" description="Topo IIA-type catalytic" evidence="9">
    <location>
        <begin position="36"/>
        <end position="499"/>
    </location>
</feature>
<dbReference type="PANTHER" id="PTHR43493">
    <property type="entry name" value="DNA GYRASE/TOPOISOMERASE SUBUNIT A"/>
    <property type="match status" value="1"/>
</dbReference>
<dbReference type="InterPro" id="IPR013757">
    <property type="entry name" value="Topo_IIA_A_a_sf"/>
</dbReference>
<dbReference type="InterPro" id="IPR005742">
    <property type="entry name" value="TopoIV_A_Gneg"/>
</dbReference>
<name>A0A9X2CZC6_9GAMM</name>
<dbReference type="InterPro" id="IPR013758">
    <property type="entry name" value="Topo_IIA_A/C_ab"/>
</dbReference>
<dbReference type="SUPFAM" id="SSF56719">
    <property type="entry name" value="Type II DNA topoisomerase"/>
    <property type="match status" value="1"/>
</dbReference>
<dbReference type="FunFam" id="1.10.268.10:FF:000001">
    <property type="entry name" value="DNA gyrase subunit A"/>
    <property type="match status" value="1"/>
</dbReference>
<dbReference type="GO" id="GO:0006265">
    <property type="term" value="P:DNA topological change"/>
    <property type="evidence" value="ECO:0007669"/>
    <property type="project" value="UniProtKB-UniRule"/>
</dbReference>
<comment type="catalytic activity">
    <reaction evidence="1 7 8">
        <text>ATP-dependent breakage, passage and rejoining of double-stranded DNA.</text>
        <dbReference type="EC" id="5.6.2.2"/>
    </reaction>
</comment>
<dbReference type="SUPFAM" id="SSF101904">
    <property type="entry name" value="GyrA/ParC C-terminal domain-like"/>
    <property type="match status" value="1"/>
</dbReference>
<dbReference type="InterPro" id="IPR002205">
    <property type="entry name" value="Topo_IIA_dom_A"/>
</dbReference>
<dbReference type="RefSeq" id="WP_250422223.1">
    <property type="nucleotide sequence ID" value="NZ_JAJKBJ010000002.1"/>
</dbReference>
<dbReference type="Pfam" id="PF03989">
    <property type="entry name" value="DNA_gyraseA_C"/>
    <property type="match status" value="2"/>
</dbReference>
<evidence type="ECO:0000256" key="2">
    <source>
        <dbReference type="ARBA" id="ARBA00022475"/>
    </source>
</evidence>
<dbReference type="Gene3D" id="1.10.268.10">
    <property type="entry name" value="Topoisomerase, domain 3"/>
    <property type="match status" value="1"/>
</dbReference>
<dbReference type="NCBIfam" id="NF004044">
    <property type="entry name" value="PRK05561.1"/>
    <property type="match status" value="1"/>
</dbReference>
<feature type="site" description="Transition state stabilizer" evidence="7">
    <location>
        <position position="124"/>
    </location>
</feature>
<dbReference type="NCBIfam" id="TIGR01062">
    <property type="entry name" value="parC_Gneg"/>
    <property type="match status" value="1"/>
</dbReference>
<dbReference type="SMART" id="SM00434">
    <property type="entry name" value="TOP4c"/>
    <property type="match status" value="1"/>
</dbReference>
<evidence type="ECO:0000256" key="3">
    <source>
        <dbReference type="ARBA" id="ARBA00023029"/>
    </source>
</evidence>
<dbReference type="InterPro" id="IPR035516">
    <property type="entry name" value="Gyrase/topoIV_suA_C"/>
</dbReference>
<dbReference type="InterPro" id="IPR013760">
    <property type="entry name" value="Topo_IIA-like_dom_sf"/>
</dbReference>
<feature type="site" description="Interaction with DNA" evidence="7">
    <location>
        <position position="44"/>
    </location>
</feature>
<dbReference type="CDD" id="cd00187">
    <property type="entry name" value="TOP4c"/>
    <property type="match status" value="1"/>
</dbReference>
<reference evidence="10" key="1">
    <citation type="submission" date="2021-11" db="EMBL/GenBank/DDBJ databases">
        <title>Legionella maioricencis sp. nov., a new species isolated from hot water samples in Mallorca.</title>
        <authorList>
            <person name="Crespi S."/>
            <person name="Drasar V."/>
            <person name="Salva-Serra F."/>
            <person name="Jaen-Luchoro D."/>
            <person name="Pineiro-Iglesias B."/>
            <person name="Aliaga F."/>
            <person name="Fernandez-Juarez V."/>
            <person name="Coll G."/>
            <person name="Moore E.R.B."/>
            <person name="Bennasar-Figueras A."/>
        </authorList>
    </citation>
    <scope>NUCLEOTIDE SEQUENCE</scope>
    <source>
        <strain evidence="10">HCPI-6</strain>
    </source>
</reference>
<dbReference type="GO" id="GO:0019897">
    <property type="term" value="C:extrinsic component of plasma membrane"/>
    <property type="evidence" value="ECO:0007669"/>
    <property type="project" value="UniProtKB-UniRule"/>
</dbReference>